<gene>
    <name evidence="2" type="ORF">DVK44_17295</name>
</gene>
<feature type="compositionally biased region" description="Basic and acidic residues" evidence="1">
    <location>
        <begin position="33"/>
        <end position="44"/>
    </location>
</feature>
<dbReference type="OrthoDB" id="4243055at2"/>
<protein>
    <submittedName>
        <fullName evidence="2">Uncharacterized protein</fullName>
    </submittedName>
</protein>
<proteinExistence type="predicted"/>
<organism evidence="2 3">
    <name type="scientific">Streptomyces paludis</name>
    <dbReference type="NCBI Taxonomy" id="2282738"/>
    <lineage>
        <taxon>Bacteria</taxon>
        <taxon>Bacillati</taxon>
        <taxon>Actinomycetota</taxon>
        <taxon>Actinomycetes</taxon>
        <taxon>Kitasatosporales</taxon>
        <taxon>Streptomycetaceae</taxon>
        <taxon>Streptomyces</taxon>
    </lineage>
</organism>
<accession>A0A345HR13</accession>
<name>A0A345HR13_9ACTN</name>
<evidence type="ECO:0000256" key="1">
    <source>
        <dbReference type="SAM" id="MobiDB-lite"/>
    </source>
</evidence>
<dbReference type="Proteomes" id="UP000253868">
    <property type="component" value="Chromosome"/>
</dbReference>
<keyword evidence="3" id="KW-1185">Reference proteome</keyword>
<evidence type="ECO:0000313" key="2">
    <source>
        <dbReference type="EMBL" id="AXG79137.1"/>
    </source>
</evidence>
<evidence type="ECO:0000313" key="3">
    <source>
        <dbReference type="Proteomes" id="UP000253868"/>
    </source>
</evidence>
<dbReference type="AlphaFoldDB" id="A0A345HR13"/>
<dbReference type="KEGG" id="spad:DVK44_17295"/>
<feature type="region of interest" description="Disordered" evidence="1">
    <location>
        <begin position="1"/>
        <end position="51"/>
    </location>
</feature>
<dbReference type="EMBL" id="CP031194">
    <property type="protein sequence ID" value="AXG79137.1"/>
    <property type="molecule type" value="Genomic_DNA"/>
</dbReference>
<sequence length="146" mass="15286">MLTSCTADSGTGPGESEAPRTPHASVSETSSAQEEKKLGDRARAAIEATASGEKLVESGLERVTDGAHTQPSFNKDKKYRLTVVCVGHGSVAVTFTPTVGIPKKTIACDESLASERFTVAETQMVRFDIVGGDGASGMVAWRIGEI</sequence>
<reference evidence="3" key="1">
    <citation type="submission" date="2018-07" db="EMBL/GenBank/DDBJ databases">
        <authorList>
            <person name="Zhao J."/>
        </authorList>
    </citation>
    <scope>NUCLEOTIDE SEQUENCE [LARGE SCALE GENOMIC DNA]</scope>
    <source>
        <strain evidence="3">GSSD-12</strain>
    </source>
</reference>